<dbReference type="InterPro" id="IPR005455">
    <property type="entry name" value="PFN_euk"/>
</dbReference>
<dbReference type="Gene3D" id="3.30.450.30">
    <property type="entry name" value="Dynein light chain 2a, cytoplasmic"/>
    <property type="match status" value="1"/>
</dbReference>
<dbReference type="Pfam" id="PF00235">
    <property type="entry name" value="Profilin"/>
    <property type="match status" value="1"/>
</dbReference>
<name>A0A1X7U0G9_AMPQE</name>
<evidence type="ECO:0000256" key="1">
    <source>
        <dbReference type="ARBA" id="ARBA00010058"/>
    </source>
</evidence>
<keyword evidence="2" id="KW-0009">Actin-binding</keyword>
<dbReference type="PANTHER" id="PTHR11604">
    <property type="entry name" value="PROFILIN"/>
    <property type="match status" value="1"/>
</dbReference>
<evidence type="ECO:0000313" key="3">
    <source>
        <dbReference type="EnsemblMetazoa" id="Aqu2.1.20981_001"/>
    </source>
</evidence>
<dbReference type="eggNOG" id="KOG1755">
    <property type="taxonomic scope" value="Eukaryota"/>
</dbReference>
<protein>
    <recommendedName>
        <fullName evidence="2">Profilin</fullName>
    </recommendedName>
</protein>
<dbReference type="SMART" id="SM00392">
    <property type="entry name" value="PROF"/>
    <property type="match status" value="1"/>
</dbReference>
<dbReference type="PANTHER" id="PTHR11604:SF10">
    <property type="entry name" value="PROFILIN"/>
    <property type="match status" value="1"/>
</dbReference>
<dbReference type="GO" id="GO:0003785">
    <property type="term" value="F:actin monomer binding"/>
    <property type="evidence" value="ECO:0007669"/>
    <property type="project" value="TreeGrafter"/>
</dbReference>
<dbReference type="InterPro" id="IPR036140">
    <property type="entry name" value="PFN_sf"/>
</dbReference>
<dbReference type="InParanoid" id="A0A1X7U0G9"/>
<dbReference type="STRING" id="400682.A0A1X7U0G9"/>
<accession>A0A1X7U0G9</accession>
<dbReference type="EnsemblMetazoa" id="Aqu2.1.20981_001">
    <property type="protein sequence ID" value="Aqu2.1.20981_001"/>
    <property type="gene ID" value="Aqu2.1.20981"/>
</dbReference>
<dbReference type="GO" id="GO:0005938">
    <property type="term" value="C:cell cortex"/>
    <property type="evidence" value="ECO:0007669"/>
    <property type="project" value="TreeGrafter"/>
</dbReference>
<reference evidence="3" key="1">
    <citation type="submission" date="2017-05" db="UniProtKB">
        <authorList>
            <consortium name="EnsemblMetazoa"/>
        </authorList>
    </citation>
    <scope>IDENTIFICATION</scope>
</reference>
<dbReference type="InterPro" id="IPR048278">
    <property type="entry name" value="PFN"/>
</dbReference>
<sequence length="179" mass="19670">KIKEIKTSSNVEKASLFLSSIKQDSVLLDQLRKKEHWLPMSFDSYINDLVTQSKDTSGTAHVDRCCIIGLNGGALWTTAASPYALKGSQTEFTNIARAFKSKDFSDFVAFGIIVEETKYYLLREEGGKIVYAKKREYGALTMQVTKSAIVIGYCPEGGRHGNTNKAVAVVAECLESLGT</sequence>
<comment type="similarity">
    <text evidence="1 2">Belongs to the profilin family.</text>
</comment>
<dbReference type="CDD" id="cd00148">
    <property type="entry name" value="PROF"/>
    <property type="match status" value="1"/>
</dbReference>
<dbReference type="SUPFAM" id="SSF55770">
    <property type="entry name" value="Profilin (actin-binding protein)"/>
    <property type="match status" value="1"/>
</dbReference>
<dbReference type="AlphaFoldDB" id="A0A1X7U0G9"/>
<dbReference type="PRINTS" id="PR00392">
    <property type="entry name" value="PROFILIN"/>
</dbReference>
<evidence type="ECO:0000256" key="2">
    <source>
        <dbReference type="RuleBase" id="RU003909"/>
    </source>
</evidence>
<dbReference type="OrthoDB" id="421374at2759"/>
<organism evidence="3">
    <name type="scientific">Amphimedon queenslandica</name>
    <name type="common">Sponge</name>
    <dbReference type="NCBI Taxonomy" id="400682"/>
    <lineage>
        <taxon>Eukaryota</taxon>
        <taxon>Metazoa</taxon>
        <taxon>Porifera</taxon>
        <taxon>Demospongiae</taxon>
        <taxon>Heteroscleromorpha</taxon>
        <taxon>Haplosclerida</taxon>
        <taxon>Niphatidae</taxon>
        <taxon>Amphimedon</taxon>
    </lineage>
</organism>
<proteinExistence type="inferred from homology"/>